<evidence type="ECO:0000313" key="15">
    <source>
        <dbReference type="EMBL" id="KPH81941.1"/>
    </source>
</evidence>
<comment type="caution">
    <text evidence="15">The sequence shown here is derived from an EMBL/GenBank/DDBJ whole genome shotgun (WGS) entry which is preliminary data.</text>
</comment>
<evidence type="ECO:0000256" key="2">
    <source>
        <dbReference type="ARBA" id="ARBA00004651"/>
    </source>
</evidence>
<evidence type="ECO:0000256" key="10">
    <source>
        <dbReference type="ARBA" id="ARBA00023004"/>
    </source>
</evidence>
<dbReference type="Pfam" id="PF01292">
    <property type="entry name" value="Ni_hydr_CYTB"/>
    <property type="match status" value="1"/>
</dbReference>
<keyword evidence="8" id="KW-0249">Electron transport</keyword>
<dbReference type="EMBL" id="LGSZ01000025">
    <property type="protein sequence ID" value="KPH81941.1"/>
    <property type="molecule type" value="Genomic_DNA"/>
</dbReference>
<keyword evidence="16" id="KW-1185">Reference proteome</keyword>
<keyword evidence="9 13" id="KW-1133">Transmembrane helix</keyword>
<dbReference type="InterPro" id="IPR011577">
    <property type="entry name" value="Cyt_b561_bac/Ni-Hgenase"/>
</dbReference>
<evidence type="ECO:0000256" key="5">
    <source>
        <dbReference type="ARBA" id="ARBA00022617"/>
    </source>
</evidence>
<dbReference type="RefSeq" id="WP_054208126.1">
    <property type="nucleotide sequence ID" value="NZ_LGSZ01000025.1"/>
</dbReference>
<keyword evidence="11 13" id="KW-0472">Membrane</keyword>
<evidence type="ECO:0000259" key="14">
    <source>
        <dbReference type="Pfam" id="PF01292"/>
    </source>
</evidence>
<dbReference type="Proteomes" id="UP000037822">
    <property type="component" value="Unassembled WGS sequence"/>
</dbReference>
<proteinExistence type="inferred from homology"/>
<dbReference type="OrthoDB" id="1247465at2"/>
<dbReference type="PANTHER" id="PTHR30529">
    <property type="entry name" value="CYTOCHROME B561"/>
    <property type="match status" value="1"/>
</dbReference>
<evidence type="ECO:0000313" key="16">
    <source>
        <dbReference type="Proteomes" id="UP000037822"/>
    </source>
</evidence>
<keyword evidence="5" id="KW-0349">Heme</keyword>
<keyword evidence="3" id="KW-0813">Transport</keyword>
<dbReference type="AlphaFoldDB" id="A0A0N0MCA2"/>
<dbReference type="InterPro" id="IPR052168">
    <property type="entry name" value="Cytochrome_b561_oxidase"/>
</dbReference>
<dbReference type="GO" id="GO:0005886">
    <property type="term" value="C:plasma membrane"/>
    <property type="evidence" value="ECO:0007669"/>
    <property type="project" value="UniProtKB-SubCell"/>
</dbReference>
<reference evidence="15 16" key="1">
    <citation type="submission" date="2015-07" db="EMBL/GenBank/DDBJ databases">
        <title>Whole genome sequencing of Bosea vaviloviae isolated from cave pool.</title>
        <authorList>
            <person name="Tan N.E.H."/>
            <person name="Lee Y.P."/>
            <person name="Gan H.M."/>
            <person name="Barton H."/>
            <person name="Savka M.A."/>
        </authorList>
    </citation>
    <scope>NUCLEOTIDE SEQUENCE [LARGE SCALE GENOMIC DNA]</scope>
    <source>
        <strain evidence="15 16">SD260</strain>
    </source>
</reference>
<evidence type="ECO:0000256" key="7">
    <source>
        <dbReference type="ARBA" id="ARBA00022723"/>
    </source>
</evidence>
<dbReference type="GO" id="GO:0009055">
    <property type="term" value="F:electron transfer activity"/>
    <property type="evidence" value="ECO:0007669"/>
    <property type="project" value="InterPro"/>
</dbReference>
<accession>A0A0N0MCA2</accession>
<feature type="transmembrane region" description="Helical" evidence="13">
    <location>
        <begin position="155"/>
        <end position="174"/>
    </location>
</feature>
<organism evidence="15 16">
    <name type="scientific">Bosea vaviloviae</name>
    <dbReference type="NCBI Taxonomy" id="1526658"/>
    <lineage>
        <taxon>Bacteria</taxon>
        <taxon>Pseudomonadati</taxon>
        <taxon>Pseudomonadota</taxon>
        <taxon>Alphaproteobacteria</taxon>
        <taxon>Hyphomicrobiales</taxon>
        <taxon>Boseaceae</taxon>
        <taxon>Bosea</taxon>
    </lineage>
</organism>
<keyword evidence="6 13" id="KW-0812">Transmembrane</keyword>
<keyword evidence="7" id="KW-0479">Metal-binding</keyword>
<evidence type="ECO:0000256" key="9">
    <source>
        <dbReference type="ARBA" id="ARBA00022989"/>
    </source>
</evidence>
<feature type="domain" description="Cytochrome b561 bacterial/Ni-hydrogenase" evidence="14">
    <location>
        <begin position="10"/>
        <end position="185"/>
    </location>
</feature>
<keyword evidence="4" id="KW-1003">Cell membrane</keyword>
<feature type="transmembrane region" description="Helical" evidence="13">
    <location>
        <begin position="94"/>
        <end position="112"/>
    </location>
</feature>
<evidence type="ECO:0000256" key="1">
    <source>
        <dbReference type="ARBA" id="ARBA00001970"/>
    </source>
</evidence>
<dbReference type="GO" id="GO:0020037">
    <property type="term" value="F:heme binding"/>
    <property type="evidence" value="ECO:0007669"/>
    <property type="project" value="TreeGrafter"/>
</dbReference>
<comment type="subcellular location">
    <subcellularLocation>
        <location evidence="2">Cell membrane</location>
        <topology evidence="2">Multi-pass membrane protein</topology>
    </subcellularLocation>
</comment>
<comment type="cofactor">
    <cofactor evidence="1">
        <name>heme b</name>
        <dbReference type="ChEBI" id="CHEBI:60344"/>
    </cofactor>
</comment>
<name>A0A0N0MCA2_9HYPH</name>
<dbReference type="PATRIC" id="fig|1526658.3.peg.5591"/>
<dbReference type="PANTHER" id="PTHR30529:SF6">
    <property type="entry name" value="BLL0291 PROTEIN"/>
    <property type="match status" value="1"/>
</dbReference>
<gene>
    <name evidence="15" type="ORF">AE618_05990</name>
</gene>
<evidence type="ECO:0000256" key="6">
    <source>
        <dbReference type="ARBA" id="ARBA00022692"/>
    </source>
</evidence>
<protein>
    <recommendedName>
        <fullName evidence="14">Cytochrome b561 bacterial/Ni-hydrogenase domain-containing protein</fullName>
    </recommendedName>
</protein>
<feature type="transmembrane region" description="Helical" evidence="13">
    <location>
        <begin position="16"/>
        <end position="34"/>
    </location>
</feature>
<evidence type="ECO:0000256" key="12">
    <source>
        <dbReference type="ARBA" id="ARBA00037975"/>
    </source>
</evidence>
<feature type="transmembrane region" description="Helical" evidence="13">
    <location>
        <begin position="55"/>
        <end position="74"/>
    </location>
</feature>
<dbReference type="GO" id="GO:0022904">
    <property type="term" value="P:respiratory electron transport chain"/>
    <property type="evidence" value="ECO:0007669"/>
    <property type="project" value="InterPro"/>
</dbReference>
<evidence type="ECO:0000256" key="8">
    <source>
        <dbReference type="ARBA" id="ARBA00022982"/>
    </source>
</evidence>
<evidence type="ECO:0000256" key="11">
    <source>
        <dbReference type="ARBA" id="ARBA00023136"/>
    </source>
</evidence>
<sequence>MSKGAGRRVRWHPASVVLHWMTLLLILFQFWVAWPMTDETRDLLTRFELYQLHKSVGLTIAAFVVLRLVLRLVLRAPVPAPEHAGPWLRGGAGAVHAGLYLCVIALPLTGFLMVSSAPIQIPTFYFGWFAIPHAMSPDKAAYELMLRFHGWAGDLLIALGAAHFAAALVHVLVWRDGLLHRMWFGTSRGARLTRPSPVPQVPPP</sequence>
<comment type="similarity">
    <text evidence="12">Belongs to the cytochrome b561 family.</text>
</comment>
<dbReference type="SUPFAM" id="SSF81342">
    <property type="entry name" value="Transmembrane di-heme cytochromes"/>
    <property type="match status" value="1"/>
</dbReference>
<evidence type="ECO:0000256" key="3">
    <source>
        <dbReference type="ARBA" id="ARBA00022448"/>
    </source>
</evidence>
<evidence type="ECO:0000256" key="13">
    <source>
        <dbReference type="SAM" id="Phobius"/>
    </source>
</evidence>
<dbReference type="GO" id="GO:0046872">
    <property type="term" value="F:metal ion binding"/>
    <property type="evidence" value="ECO:0007669"/>
    <property type="project" value="UniProtKB-KW"/>
</dbReference>
<keyword evidence="10" id="KW-0408">Iron</keyword>
<evidence type="ECO:0000256" key="4">
    <source>
        <dbReference type="ARBA" id="ARBA00022475"/>
    </source>
</evidence>
<dbReference type="InterPro" id="IPR016174">
    <property type="entry name" value="Di-haem_cyt_TM"/>
</dbReference>